<keyword evidence="2" id="KW-0472">Membrane</keyword>
<keyword evidence="1" id="KW-0443">Lipid metabolism</keyword>
<comment type="caution">
    <text evidence="3">The sequence shown here is derived from an EMBL/GenBank/DDBJ whole genome shotgun (WGS) entry which is preliminary data.</text>
</comment>
<organism evidence="3 4">
    <name type="scientific">Vitis vinifera</name>
    <name type="common">Grape</name>
    <dbReference type="NCBI Taxonomy" id="29760"/>
    <lineage>
        <taxon>Eukaryota</taxon>
        <taxon>Viridiplantae</taxon>
        <taxon>Streptophyta</taxon>
        <taxon>Embryophyta</taxon>
        <taxon>Tracheophyta</taxon>
        <taxon>Spermatophyta</taxon>
        <taxon>Magnoliopsida</taxon>
        <taxon>eudicotyledons</taxon>
        <taxon>Gunneridae</taxon>
        <taxon>Pentapetalae</taxon>
        <taxon>rosids</taxon>
        <taxon>Vitales</taxon>
        <taxon>Vitaceae</taxon>
        <taxon>Viteae</taxon>
        <taxon>Vitis</taxon>
    </lineage>
</organism>
<feature type="transmembrane region" description="Helical" evidence="2">
    <location>
        <begin position="25"/>
        <end position="45"/>
    </location>
</feature>
<evidence type="ECO:0000256" key="2">
    <source>
        <dbReference type="SAM" id="Phobius"/>
    </source>
</evidence>
<sequence>MNVATMPSVTTNGLMTLLASSYIPLSLYLTSPGNIAIAAIILIPVPSRRMKSLSPKPNPNSDDRERLQIYISDAGVLAITMDFTVLQYQKHTHPSLPHYDSSEWDWLRGALATMDRDYGILNKATKAIKPVLGDYYQFDGTPFYKAMWREAKECVYVQSDGDKSKGVFWYQNKF</sequence>
<evidence type="ECO:0000313" key="3">
    <source>
        <dbReference type="EMBL" id="RVW30727.1"/>
    </source>
</evidence>
<accession>A0A438D5R1</accession>
<protein>
    <submittedName>
        <fullName evidence="3">Delta(12)-fatty-acid desaturase FAD2</fullName>
    </submittedName>
</protein>
<keyword evidence="2" id="KW-0812">Transmembrane</keyword>
<dbReference type="AlphaFoldDB" id="A0A438D5R1"/>
<evidence type="ECO:0000256" key="1">
    <source>
        <dbReference type="ARBA" id="ARBA00023098"/>
    </source>
</evidence>
<name>A0A438D5R1_VITVI</name>
<dbReference type="InterPro" id="IPR012171">
    <property type="entry name" value="Fatty_acid_desaturase"/>
</dbReference>
<dbReference type="GO" id="GO:0006629">
    <property type="term" value="P:lipid metabolic process"/>
    <property type="evidence" value="ECO:0007669"/>
    <property type="project" value="UniProtKB-KW"/>
</dbReference>
<proteinExistence type="predicted"/>
<evidence type="ECO:0000313" key="4">
    <source>
        <dbReference type="Proteomes" id="UP000288805"/>
    </source>
</evidence>
<reference evidence="3 4" key="1">
    <citation type="journal article" date="2018" name="PLoS Genet.">
        <title>Population sequencing reveals clonal diversity and ancestral inbreeding in the grapevine cultivar Chardonnay.</title>
        <authorList>
            <person name="Roach M.J."/>
            <person name="Johnson D.L."/>
            <person name="Bohlmann J."/>
            <person name="van Vuuren H.J."/>
            <person name="Jones S.J."/>
            <person name="Pretorius I.S."/>
            <person name="Schmidt S.A."/>
            <person name="Borneman A.R."/>
        </authorList>
    </citation>
    <scope>NUCLEOTIDE SEQUENCE [LARGE SCALE GENOMIC DNA]</scope>
    <source>
        <strain evidence="4">cv. Chardonnay</strain>
        <tissue evidence="3">Leaf</tissue>
    </source>
</reference>
<keyword evidence="2" id="KW-1133">Transmembrane helix</keyword>
<dbReference type="Proteomes" id="UP000288805">
    <property type="component" value="Unassembled WGS sequence"/>
</dbReference>
<gene>
    <name evidence="3" type="primary">FAD2_0</name>
    <name evidence="3" type="ORF">CK203_077159</name>
</gene>
<dbReference type="EMBL" id="QGNW01001787">
    <property type="protein sequence ID" value="RVW30727.1"/>
    <property type="molecule type" value="Genomic_DNA"/>
</dbReference>
<dbReference type="PANTHER" id="PTHR32100">
    <property type="entry name" value="OMEGA-6 FATTY ACID DESATURASE, CHLOROPLASTIC"/>
    <property type="match status" value="1"/>
</dbReference>
<dbReference type="GO" id="GO:0016491">
    <property type="term" value="F:oxidoreductase activity"/>
    <property type="evidence" value="ECO:0007669"/>
    <property type="project" value="InterPro"/>
</dbReference>